<proteinExistence type="inferred from homology"/>
<dbReference type="Gene3D" id="1.10.630.10">
    <property type="entry name" value="Cytochrome P450"/>
    <property type="match status" value="1"/>
</dbReference>
<dbReference type="GeneID" id="27310586"/>
<accession>A0A0D1Z1Z9</accession>
<gene>
    <name evidence="9" type="ORF">PV09_02613</name>
</gene>
<keyword evidence="4 8" id="KW-0560">Oxidoreductase</keyword>
<dbReference type="GO" id="GO:0004497">
    <property type="term" value="F:monooxygenase activity"/>
    <property type="evidence" value="ECO:0007669"/>
    <property type="project" value="UniProtKB-KW"/>
</dbReference>
<evidence type="ECO:0000256" key="2">
    <source>
        <dbReference type="ARBA" id="ARBA00010617"/>
    </source>
</evidence>
<evidence type="ECO:0000256" key="1">
    <source>
        <dbReference type="ARBA" id="ARBA00001971"/>
    </source>
</evidence>
<dbReference type="Pfam" id="PF00067">
    <property type="entry name" value="p450"/>
    <property type="match status" value="1"/>
</dbReference>
<evidence type="ECO:0000256" key="4">
    <source>
        <dbReference type="ARBA" id="ARBA00023002"/>
    </source>
</evidence>
<organism evidence="9 10">
    <name type="scientific">Verruconis gallopava</name>
    <dbReference type="NCBI Taxonomy" id="253628"/>
    <lineage>
        <taxon>Eukaryota</taxon>
        <taxon>Fungi</taxon>
        <taxon>Dikarya</taxon>
        <taxon>Ascomycota</taxon>
        <taxon>Pezizomycotina</taxon>
        <taxon>Dothideomycetes</taxon>
        <taxon>Pleosporomycetidae</taxon>
        <taxon>Venturiales</taxon>
        <taxon>Sympoventuriaceae</taxon>
        <taxon>Verruconis</taxon>
    </lineage>
</organism>
<evidence type="ECO:0000313" key="9">
    <source>
        <dbReference type="EMBL" id="KIW06952.1"/>
    </source>
</evidence>
<dbReference type="RefSeq" id="XP_016216821.1">
    <property type="nucleotide sequence ID" value="XM_016355685.1"/>
</dbReference>
<feature type="binding site" description="axial binding residue" evidence="7">
    <location>
        <position position="314"/>
    </location>
    <ligand>
        <name>heme</name>
        <dbReference type="ChEBI" id="CHEBI:30413"/>
    </ligand>
    <ligandPart>
        <name>Fe</name>
        <dbReference type="ChEBI" id="CHEBI:18248"/>
    </ligandPart>
</feature>
<keyword evidence="7 8" id="KW-0349">Heme</keyword>
<dbReference type="GO" id="GO:0005506">
    <property type="term" value="F:iron ion binding"/>
    <property type="evidence" value="ECO:0007669"/>
    <property type="project" value="InterPro"/>
</dbReference>
<dbReference type="GO" id="GO:0016705">
    <property type="term" value="F:oxidoreductase activity, acting on paired donors, with incorporation or reduction of molecular oxygen"/>
    <property type="evidence" value="ECO:0007669"/>
    <property type="project" value="InterPro"/>
</dbReference>
<dbReference type="PROSITE" id="PS00086">
    <property type="entry name" value="CYTOCHROME_P450"/>
    <property type="match status" value="1"/>
</dbReference>
<dbReference type="GO" id="GO:0020037">
    <property type="term" value="F:heme binding"/>
    <property type="evidence" value="ECO:0007669"/>
    <property type="project" value="InterPro"/>
</dbReference>
<dbReference type="Proteomes" id="UP000053259">
    <property type="component" value="Unassembled WGS sequence"/>
</dbReference>
<evidence type="ECO:0000256" key="3">
    <source>
        <dbReference type="ARBA" id="ARBA00022723"/>
    </source>
</evidence>
<keyword evidence="3 7" id="KW-0479">Metal-binding</keyword>
<evidence type="ECO:0000256" key="8">
    <source>
        <dbReference type="RuleBase" id="RU000461"/>
    </source>
</evidence>
<dbReference type="InterPro" id="IPR036396">
    <property type="entry name" value="Cyt_P450_sf"/>
</dbReference>
<keyword evidence="10" id="KW-1185">Reference proteome</keyword>
<dbReference type="PRINTS" id="PR00463">
    <property type="entry name" value="EP450I"/>
</dbReference>
<dbReference type="CDD" id="cd11062">
    <property type="entry name" value="CYP58-like"/>
    <property type="match status" value="1"/>
</dbReference>
<name>A0A0D1Z1Z9_9PEZI</name>
<keyword evidence="5 7" id="KW-0408">Iron</keyword>
<comment type="cofactor">
    <cofactor evidence="1 7">
        <name>heme</name>
        <dbReference type="ChEBI" id="CHEBI:30413"/>
    </cofactor>
</comment>
<dbReference type="VEuPathDB" id="FungiDB:PV09_02613"/>
<comment type="similarity">
    <text evidence="2 8">Belongs to the cytochrome P450 family.</text>
</comment>
<dbReference type="InterPro" id="IPR001128">
    <property type="entry name" value="Cyt_P450"/>
</dbReference>
<dbReference type="InterPro" id="IPR017972">
    <property type="entry name" value="Cyt_P450_CS"/>
</dbReference>
<dbReference type="PANTHER" id="PTHR24305">
    <property type="entry name" value="CYTOCHROME P450"/>
    <property type="match status" value="1"/>
</dbReference>
<dbReference type="InterPro" id="IPR002401">
    <property type="entry name" value="Cyt_P450_E_grp-I"/>
</dbReference>
<dbReference type="AlphaFoldDB" id="A0A0D1Z1Z9"/>
<protein>
    <submittedName>
        <fullName evidence="9">Uncharacterized protein</fullName>
    </submittedName>
</protein>
<dbReference type="InParanoid" id="A0A0D1Z1Z9"/>
<dbReference type="HOGENOM" id="CLU_001570_14_4_1"/>
<keyword evidence="6 8" id="KW-0503">Monooxygenase</keyword>
<dbReference type="EMBL" id="KN847534">
    <property type="protein sequence ID" value="KIW06952.1"/>
    <property type="molecule type" value="Genomic_DNA"/>
</dbReference>
<reference evidence="9 10" key="1">
    <citation type="submission" date="2015-01" db="EMBL/GenBank/DDBJ databases">
        <title>The Genome Sequence of Ochroconis gallopava CBS43764.</title>
        <authorList>
            <consortium name="The Broad Institute Genomics Platform"/>
            <person name="Cuomo C."/>
            <person name="de Hoog S."/>
            <person name="Gorbushina A."/>
            <person name="Stielow B."/>
            <person name="Teixiera M."/>
            <person name="Abouelleil A."/>
            <person name="Chapman S.B."/>
            <person name="Priest M."/>
            <person name="Young S.K."/>
            <person name="Wortman J."/>
            <person name="Nusbaum C."/>
            <person name="Birren B."/>
        </authorList>
    </citation>
    <scope>NUCLEOTIDE SEQUENCE [LARGE SCALE GENOMIC DNA]</scope>
    <source>
        <strain evidence="9 10">CBS 43764</strain>
    </source>
</reference>
<dbReference type="InterPro" id="IPR050121">
    <property type="entry name" value="Cytochrome_P450_monoxygenase"/>
</dbReference>
<dbReference type="SUPFAM" id="SSF48264">
    <property type="entry name" value="Cytochrome P450"/>
    <property type="match status" value="1"/>
</dbReference>
<evidence type="ECO:0000256" key="7">
    <source>
        <dbReference type="PIRSR" id="PIRSR602401-1"/>
    </source>
</evidence>
<dbReference type="PANTHER" id="PTHR24305:SF157">
    <property type="entry name" value="N-ACETYLTRYPTOPHAN 6-HYDROXYLASE IVOC-RELATED"/>
    <property type="match status" value="1"/>
</dbReference>
<evidence type="ECO:0000256" key="5">
    <source>
        <dbReference type="ARBA" id="ARBA00023004"/>
    </source>
</evidence>
<evidence type="ECO:0000313" key="10">
    <source>
        <dbReference type="Proteomes" id="UP000053259"/>
    </source>
</evidence>
<dbReference type="STRING" id="253628.A0A0D1Z1Z9"/>
<sequence>MLASKDHDLHRKRRAVLNPYFSQQSVRRLEPVINDTLSNLLFRMEGWGRAGEVVNMNVPFRAATKDIIQDCNAPFFDVLTPQRICHLGTHVYWLAWIMARLPPSLMIALLPRVGVFAKFMQDLTAQIEHIRNAKEHPEGKTIFHEIIRSDIPDSEKETKRLADEAMVILIAGSETTASTLAAIMYHLLSDRPMLARLKKELEDAFPDANQLPDASKLDKLPFLNAIIQEAIRLYPGATHRQDRIAPDEDLVLESSDGGTFVIPAGTPVGMSPSTINRHPALYGPDPDVFRPDRYLENPRLARHNFSFSKGGRACIGMNLACQELQSLTAGIFRKYDAFDPEATDQVGPTLELFETVREDVAMYADYITICPRPGSKGLRVKIRN</sequence>
<evidence type="ECO:0000256" key="6">
    <source>
        <dbReference type="ARBA" id="ARBA00023033"/>
    </source>
</evidence>
<dbReference type="OrthoDB" id="3945418at2759"/>
<dbReference type="PRINTS" id="PR00385">
    <property type="entry name" value="P450"/>
</dbReference>